<reference evidence="8" key="1">
    <citation type="submission" date="2006-08" db="EMBL/GenBank/DDBJ databases">
        <title>Complete sequence of Alkalilimnicola ehrilichei MLHE-1.</title>
        <authorList>
            <person name="Copeland A."/>
            <person name="Lucas S."/>
            <person name="Lapidus A."/>
            <person name="Barry K."/>
            <person name="Detter J.C."/>
            <person name="Glavina del Rio T."/>
            <person name="Hammon N."/>
            <person name="Israni S."/>
            <person name="Dalin E."/>
            <person name="Tice H."/>
            <person name="Pitluck S."/>
            <person name="Sims D."/>
            <person name="Brettin T."/>
            <person name="Bruce D."/>
            <person name="Han C."/>
            <person name="Tapia R."/>
            <person name="Gilna P."/>
            <person name="Schmutz J."/>
            <person name="Larimer F."/>
            <person name="Land M."/>
            <person name="Hauser L."/>
            <person name="Kyrpides N."/>
            <person name="Mikhailova N."/>
            <person name="Oremland R.S."/>
            <person name="Hoeft S.E."/>
            <person name="Switzer-Blum J."/>
            <person name="Kulp T."/>
            <person name="King G."/>
            <person name="Tabita R."/>
            <person name="Witte B."/>
            <person name="Santini J.M."/>
            <person name="Basu P."/>
            <person name="Hollibaugh J.T."/>
            <person name="Xie G."/>
            <person name="Stolz J.F."/>
            <person name="Richardson P."/>
        </authorList>
    </citation>
    <scope>NUCLEOTIDE SEQUENCE [LARGE SCALE GENOMIC DNA]</scope>
    <source>
        <strain evidence="8">ATCC BAA-1101 / DSM 17681 / MLHE-1</strain>
    </source>
</reference>
<dbReference type="Pfam" id="PF25601">
    <property type="entry name" value="AAA_lid_14"/>
    <property type="match status" value="1"/>
</dbReference>
<dbReference type="PRINTS" id="PR01590">
    <property type="entry name" value="HTHFIS"/>
</dbReference>
<evidence type="ECO:0000256" key="3">
    <source>
        <dbReference type="ARBA" id="ARBA00023015"/>
    </source>
</evidence>
<dbReference type="InterPro" id="IPR002078">
    <property type="entry name" value="Sigma_54_int"/>
</dbReference>
<keyword evidence="4" id="KW-0238">DNA-binding</keyword>
<keyword evidence="2" id="KW-0067">ATP-binding</keyword>
<dbReference type="InterPro" id="IPR027417">
    <property type="entry name" value="P-loop_NTPase"/>
</dbReference>
<dbReference type="InterPro" id="IPR009057">
    <property type="entry name" value="Homeodomain-like_sf"/>
</dbReference>
<dbReference type="InterPro" id="IPR058031">
    <property type="entry name" value="AAA_lid_NorR"/>
</dbReference>
<dbReference type="PROSITE" id="PS00675">
    <property type="entry name" value="SIGMA54_INTERACT_1"/>
    <property type="match status" value="1"/>
</dbReference>
<dbReference type="HOGENOM" id="CLU_000445_95_4_6"/>
<feature type="domain" description="Sigma-54 factor interaction" evidence="6">
    <location>
        <begin position="211"/>
        <end position="440"/>
    </location>
</feature>
<dbReference type="GO" id="GO:0043565">
    <property type="term" value="F:sequence-specific DNA binding"/>
    <property type="evidence" value="ECO:0007669"/>
    <property type="project" value="InterPro"/>
</dbReference>
<dbReference type="PROSITE" id="PS50045">
    <property type="entry name" value="SIGMA54_INTERACT_4"/>
    <property type="match status" value="1"/>
</dbReference>
<dbReference type="SUPFAM" id="SSF46689">
    <property type="entry name" value="Homeodomain-like"/>
    <property type="match status" value="1"/>
</dbReference>
<dbReference type="KEGG" id="aeh:Mlg_0054"/>
<evidence type="ECO:0000313" key="8">
    <source>
        <dbReference type="Proteomes" id="UP000001962"/>
    </source>
</evidence>
<evidence type="ECO:0000256" key="5">
    <source>
        <dbReference type="ARBA" id="ARBA00023163"/>
    </source>
</evidence>
<protein>
    <submittedName>
        <fullName evidence="7">Sigma54 specific transcriptional regulator, Fis family</fullName>
    </submittedName>
</protein>
<dbReference type="eggNOG" id="COG3829">
    <property type="taxonomic scope" value="Bacteria"/>
</dbReference>
<dbReference type="PANTHER" id="PTHR32071:SF117">
    <property type="entry name" value="PTS-DEPENDENT DIHYDROXYACETONE KINASE OPERON REGULATORY PROTEIN-RELATED"/>
    <property type="match status" value="1"/>
</dbReference>
<dbReference type="AlphaFoldDB" id="Q0ACM6"/>
<dbReference type="Proteomes" id="UP000001962">
    <property type="component" value="Chromosome"/>
</dbReference>
<evidence type="ECO:0000256" key="1">
    <source>
        <dbReference type="ARBA" id="ARBA00022741"/>
    </source>
</evidence>
<dbReference type="GO" id="GO:0005524">
    <property type="term" value="F:ATP binding"/>
    <property type="evidence" value="ECO:0007669"/>
    <property type="project" value="UniProtKB-KW"/>
</dbReference>
<dbReference type="GO" id="GO:0006355">
    <property type="term" value="P:regulation of DNA-templated transcription"/>
    <property type="evidence" value="ECO:0007669"/>
    <property type="project" value="InterPro"/>
</dbReference>
<keyword evidence="1" id="KW-0547">Nucleotide-binding</keyword>
<gene>
    <name evidence="7" type="ordered locus">Mlg_0054</name>
</gene>
<dbReference type="Gene3D" id="3.40.50.300">
    <property type="entry name" value="P-loop containing nucleotide triphosphate hydrolases"/>
    <property type="match status" value="1"/>
</dbReference>
<dbReference type="InterPro" id="IPR025944">
    <property type="entry name" value="Sigma_54_int_dom_CS"/>
</dbReference>
<evidence type="ECO:0000313" key="7">
    <source>
        <dbReference type="EMBL" id="ABI55411.1"/>
    </source>
</evidence>
<dbReference type="Gene3D" id="1.10.10.60">
    <property type="entry name" value="Homeodomain-like"/>
    <property type="match status" value="1"/>
</dbReference>
<dbReference type="PROSITE" id="PS00688">
    <property type="entry name" value="SIGMA54_INTERACT_3"/>
    <property type="match status" value="1"/>
</dbReference>
<dbReference type="Pfam" id="PF00158">
    <property type="entry name" value="Sigma54_activat"/>
    <property type="match status" value="1"/>
</dbReference>
<dbReference type="InterPro" id="IPR025943">
    <property type="entry name" value="Sigma_54_int_dom_ATP-bd_2"/>
</dbReference>
<keyword evidence="3" id="KW-0805">Transcription regulation</keyword>
<dbReference type="Gene3D" id="1.10.8.60">
    <property type="match status" value="1"/>
</dbReference>
<dbReference type="InterPro" id="IPR002197">
    <property type="entry name" value="HTH_Fis"/>
</dbReference>
<sequence>MSAAGRSVTDGDHGQALGALAGLDAALPLVESEAPAQLRRRACRLLARARGLPQVDCLALDTDGRRLSAGAGNAAYRCDDFRHPYAHVIRSGAPLQACIGTLRARMDHPDFQAGMAGLKGDWELLCRPLCDPDAPRGWLGVWALVGPREVVAALDGDPGFMALEGLLCRLWCRLLTAAKAHRQGQDLRHSLQRLGRDTRAHALSGALSRELIGSSPAMSRLRDQVIRAAGTRLAVLLQGETGTGKERVARAIHRHSAQGDGPFVAINCAAIPETLLESELFGHVRGAHSSATRDRTGLLAAADGGTLFLDEIGDMPPALQAKLLRVLESGWYRPLGGGRERRADLRLVSATHQPLTARIREGRFRADLYYRLNQFPLRLPALRERRADIPELADHFAAAYAAREGRPRASLSPTALTHLAARDFPGNLRELRNQVEYGCAMAPAGQPIGPADLPLSETRERTPVEGLPGPAFNLREVVRDYEARLIREKLRQFNGNRAKTAVSLGLPKRTLAHKCRKLQLDEDPA</sequence>
<accession>Q0ACM6</accession>
<evidence type="ECO:0000256" key="4">
    <source>
        <dbReference type="ARBA" id="ARBA00023125"/>
    </source>
</evidence>
<evidence type="ECO:0000256" key="2">
    <source>
        <dbReference type="ARBA" id="ARBA00022840"/>
    </source>
</evidence>
<dbReference type="SUPFAM" id="SSF52540">
    <property type="entry name" value="P-loop containing nucleoside triphosphate hydrolases"/>
    <property type="match status" value="1"/>
</dbReference>
<dbReference type="InterPro" id="IPR025662">
    <property type="entry name" value="Sigma_54_int_dom_ATP-bd_1"/>
</dbReference>
<keyword evidence="5" id="KW-0804">Transcription</keyword>
<dbReference type="InterPro" id="IPR003593">
    <property type="entry name" value="AAA+_ATPase"/>
</dbReference>
<dbReference type="PANTHER" id="PTHR32071">
    <property type="entry name" value="TRANSCRIPTIONAL REGULATORY PROTEIN"/>
    <property type="match status" value="1"/>
</dbReference>
<keyword evidence="8" id="KW-1185">Reference proteome</keyword>
<evidence type="ECO:0000259" key="6">
    <source>
        <dbReference type="PROSITE" id="PS50045"/>
    </source>
</evidence>
<dbReference type="FunFam" id="3.40.50.300:FF:000006">
    <property type="entry name" value="DNA-binding transcriptional regulator NtrC"/>
    <property type="match status" value="1"/>
</dbReference>
<name>Q0ACM6_ALKEH</name>
<dbReference type="PROSITE" id="PS00676">
    <property type="entry name" value="SIGMA54_INTERACT_2"/>
    <property type="match status" value="1"/>
</dbReference>
<organism evidence="7 8">
    <name type="scientific">Alkalilimnicola ehrlichii (strain ATCC BAA-1101 / DSM 17681 / MLHE-1)</name>
    <dbReference type="NCBI Taxonomy" id="187272"/>
    <lineage>
        <taxon>Bacteria</taxon>
        <taxon>Pseudomonadati</taxon>
        <taxon>Pseudomonadota</taxon>
        <taxon>Gammaproteobacteria</taxon>
        <taxon>Chromatiales</taxon>
        <taxon>Ectothiorhodospiraceae</taxon>
        <taxon>Alkalilimnicola</taxon>
    </lineage>
</organism>
<dbReference type="SMART" id="SM00382">
    <property type="entry name" value="AAA"/>
    <property type="match status" value="1"/>
</dbReference>
<proteinExistence type="predicted"/>
<dbReference type="EMBL" id="CP000453">
    <property type="protein sequence ID" value="ABI55411.1"/>
    <property type="molecule type" value="Genomic_DNA"/>
</dbReference>
<dbReference type="CDD" id="cd00009">
    <property type="entry name" value="AAA"/>
    <property type="match status" value="1"/>
</dbReference>
<dbReference type="Pfam" id="PF02954">
    <property type="entry name" value="HTH_8"/>
    <property type="match status" value="1"/>
</dbReference>